<dbReference type="AlphaFoldDB" id="A0A199V6F0"/>
<dbReference type="PANTHER" id="PTHR43900">
    <property type="entry name" value="GLUTATHIONE S-TRANSFERASE RHO"/>
    <property type="match status" value="1"/>
</dbReference>
<comment type="similarity">
    <text evidence="1">Belongs to the GST superfamily. Phi family.</text>
</comment>
<dbReference type="CDD" id="cd03187">
    <property type="entry name" value="GST_C_Phi"/>
    <property type="match status" value="1"/>
</dbReference>
<dbReference type="GO" id="GO:0009635">
    <property type="term" value="P:response to herbicide"/>
    <property type="evidence" value="ECO:0007669"/>
    <property type="project" value="UniProtKB-ARBA"/>
</dbReference>
<dbReference type="GO" id="GO:0004364">
    <property type="term" value="F:glutathione transferase activity"/>
    <property type="evidence" value="ECO:0007669"/>
    <property type="project" value="UniProtKB-EC"/>
</dbReference>
<dbReference type="EMBL" id="LSRQ01003043">
    <property type="protein sequence ID" value="OAY72578.1"/>
    <property type="molecule type" value="Genomic_DNA"/>
</dbReference>
<evidence type="ECO:0000256" key="2">
    <source>
        <dbReference type="ARBA" id="ARBA00012452"/>
    </source>
</evidence>
<reference evidence="7 8" key="1">
    <citation type="journal article" date="2016" name="DNA Res.">
        <title>The draft genome of MD-2 pineapple using hybrid error correction of long reads.</title>
        <authorList>
            <person name="Redwan R.M."/>
            <person name="Saidin A."/>
            <person name="Kumar S.V."/>
        </authorList>
    </citation>
    <scope>NUCLEOTIDE SEQUENCE [LARGE SCALE GENOMIC DNA]</scope>
    <source>
        <strain evidence="8">cv. MD2</strain>
        <tissue evidence="7">Leaf</tissue>
    </source>
</reference>
<dbReference type="GO" id="GO:0006749">
    <property type="term" value="P:glutathione metabolic process"/>
    <property type="evidence" value="ECO:0007669"/>
    <property type="project" value="TreeGrafter"/>
</dbReference>
<dbReference type="FunFam" id="1.20.1050.10:FF:000004">
    <property type="entry name" value="Glutathione S-transferase F2"/>
    <property type="match status" value="1"/>
</dbReference>
<dbReference type="STRING" id="4615.A0A199V6F0"/>
<dbReference type="Proteomes" id="UP000092600">
    <property type="component" value="Unassembled WGS sequence"/>
</dbReference>
<dbReference type="PROSITE" id="PS50405">
    <property type="entry name" value="GST_CTER"/>
    <property type="match status" value="1"/>
</dbReference>
<feature type="domain" description="GST C-terminal" evidence="6">
    <location>
        <begin position="88"/>
        <end position="214"/>
    </location>
</feature>
<evidence type="ECO:0000256" key="4">
    <source>
        <dbReference type="ARBA" id="ARBA00047960"/>
    </source>
</evidence>
<dbReference type="Pfam" id="PF02798">
    <property type="entry name" value="GST_N"/>
    <property type="match status" value="1"/>
</dbReference>
<dbReference type="InterPro" id="IPR004046">
    <property type="entry name" value="GST_C"/>
</dbReference>
<dbReference type="PROSITE" id="PS50404">
    <property type="entry name" value="GST_NTER"/>
    <property type="match status" value="1"/>
</dbReference>
<comment type="catalytic activity">
    <reaction evidence="4">
        <text>RX + glutathione = an S-substituted glutathione + a halide anion + H(+)</text>
        <dbReference type="Rhea" id="RHEA:16437"/>
        <dbReference type="ChEBI" id="CHEBI:15378"/>
        <dbReference type="ChEBI" id="CHEBI:16042"/>
        <dbReference type="ChEBI" id="CHEBI:17792"/>
        <dbReference type="ChEBI" id="CHEBI:57925"/>
        <dbReference type="ChEBI" id="CHEBI:90779"/>
        <dbReference type="EC" id="2.5.1.18"/>
    </reaction>
</comment>
<dbReference type="Gene3D" id="1.20.1050.10">
    <property type="match status" value="1"/>
</dbReference>
<sequence length="214" mass="23601">MGKVKVYGAAMSTNVARVIVCLEEVGAEYEVVPVDFATGEHKSPAHLAKNPFGQVPAFQDGELVLFESRAISRYVLRKHKSALLKDGSLEESAMVDVWLDVEAHQYNPAVSPIIYQCMFAPMFGGVCDQKVVDASLEKLKKVLDVYEARLSKHKYLAGDFVSLADLSHFPYTHYLMGTPCRSVFDAYPHVKAWWEGIVARPAVKKAAAGMPLPA</sequence>
<evidence type="ECO:0000313" key="8">
    <source>
        <dbReference type="Proteomes" id="UP000092600"/>
    </source>
</evidence>
<accession>A0A199V6F0</accession>
<comment type="caution">
    <text evidence="7">The sequence shown here is derived from an EMBL/GenBank/DDBJ whole genome shotgun (WGS) entry which is preliminary data.</text>
</comment>
<proteinExistence type="inferred from homology"/>
<organism evidence="7 8">
    <name type="scientific">Ananas comosus</name>
    <name type="common">Pineapple</name>
    <name type="synonym">Ananas ananas</name>
    <dbReference type="NCBI Taxonomy" id="4615"/>
    <lineage>
        <taxon>Eukaryota</taxon>
        <taxon>Viridiplantae</taxon>
        <taxon>Streptophyta</taxon>
        <taxon>Embryophyta</taxon>
        <taxon>Tracheophyta</taxon>
        <taxon>Spermatophyta</taxon>
        <taxon>Magnoliopsida</taxon>
        <taxon>Liliopsida</taxon>
        <taxon>Poales</taxon>
        <taxon>Bromeliaceae</taxon>
        <taxon>Bromelioideae</taxon>
        <taxon>Ananas</taxon>
    </lineage>
</organism>
<keyword evidence="3 7" id="KW-0808">Transferase</keyword>
<dbReference type="Pfam" id="PF00043">
    <property type="entry name" value="GST_C"/>
    <property type="match status" value="1"/>
</dbReference>
<dbReference type="FunFam" id="3.40.30.10:FF:000016">
    <property type="entry name" value="Glutathione S-transferase F2"/>
    <property type="match status" value="1"/>
</dbReference>
<dbReference type="InterPro" id="IPR010987">
    <property type="entry name" value="Glutathione-S-Trfase_C-like"/>
</dbReference>
<dbReference type="InterPro" id="IPR036249">
    <property type="entry name" value="Thioredoxin-like_sf"/>
</dbReference>
<dbReference type="SFLD" id="SFLDG00358">
    <property type="entry name" value="Main_(cytGST)"/>
    <property type="match status" value="1"/>
</dbReference>
<evidence type="ECO:0000256" key="3">
    <source>
        <dbReference type="ARBA" id="ARBA00022679"/>
    </source>
</evidence>
<dbReference type="GO" id="GO:0005737">
    <property type="term" value="C:cytoplasm"/>
    <property type="evidence" value="ECO:0007669"/>
    <property type="project" value="TreeGrafter"/>
</dbReference>
<evidence type="ECO:0000259" key="6">
    <source>
        <dbReference type="PROSITE" id="PS50405"/>
    </source>
</evidence>
<dbReference type="SUPFAM" id="SSF47616">
    <property type="entry name" value="GST C-terminal domain-like"/>
    <property type="match status" value="1"/>
</dbReference>
<dbReference type="CDD" id="cd03053">
    <property type="entry name" value="GST_N_Phi"/>
    <property type="match status" value="1"/>
</dbReference>
<dbReference type="InterPro" id="IPR040079">
    <property type="entry name" value="Glutathione_S-Trfase"/>
</dbReference>
<evidence type="ECO:0000259" key="5">
    <source>
        <dbReference type="PROSITE" id="PS50404"/>
    </source>
</evidence>
<dbReference type="SFLD" id="SFLDS00019">
    <property type="entry name" value="Glutathione_Transferase_(cytos"/>
    <property type="match status" value="1"/>
</dbReference>
<protein>
    <recommendedName>
        <fullName evidence="2">glutathione transferase</fullName>
        <ecNumber evidence="2">2.5.1.18</ecNumber>
    </recommendedName>
</protein>
<dbReference type="InterPro" id="IPR036282">
    <property type="entry name" value="Glutathione-S-Trfase_C_sf"/>
</dbReference>
<dbReference type="Gene3D" id="3.40.30.10">
    <property type="entry name" value="Glutaredoxin"/>
    <property type="match status" value="1"/>
</dbReference>
<dbReference type="InterPro" id="IPR004045">
    <property type="entry name" value="Glutathione_S-Trfase_N"/>
</dbReference>
<dbReference type="PANTHER" id="PTHR43900:SF49">
    <property type="entry name" value="GLUTATHIONE S-TRANSFERASE GSTF1-RELATED"/>
    <property type="match status" value="1"/>
</dbReference>
<feature type="domain" description="GST N-terminal" evidence="5">
    <location>
        <begin position="2"/>
        <end position="83"/>
    </location>
</feature>
<evidence type="ECO:0000256" key="1">
    <source>
        <dbReference type="ARBA" id="ARBA00010128"/>
    </source>
</evidence>
<dbReference type="GO" id="GO:0043295">
    <property type="term" value="F:glutathione binding"/>
    <property type="evidence" value="ECO:0007669"/>
    <property type="project" value="TreeGrafter"/>
</dbReference>
<dbReference type="SFLD" id="SFLDG01154">
    <property type="entry name" value="Main.5:_Phi-like"/>
    <property type="match status" value="1"/>
</dbReference>
<name>A0A199V6F0_ANACO</name>
<evidence type="ECO:0000313" key="7">
    <source>
        <dbReference type="EMBL" id="OAY72578.1"/>
    </source>
</evidence>
<dbReference type="InterPro" id="IPR034347">
    <property type="entry name" value="GST_Phi_C"/>
</dbReference>
<dbReference type="EC" id="2.5.1.18" evidence="2"/>
<gene>
    <name evidence="7" type="ORF">ACMD2_10076</name>
</gene>
<dbReference type="SUPFAM" id="SSF52833">
    <property type="entry name" value="Thioredoxin-like"/>
    <property type="match status" value="1"/>
</dbReference>